<comment type="caution">
    <text evidence="2">The sequence shown here is derived from an EMBL/GenBank/DDBJ whole genome shotgun (WGS) entry which is preliminary data.</text>
</comment>
<accession>A0A7X1FV35</accession>
<dbReference type="Gene3D" id="3.30.70.2970">
    <property type="entry name" value="Protein of unknown function (DUF541), domain 2"/>
    <property type="match status" value="1"/>
</dbReference>
<dbReference type="Pfam" id="PF04402">
    <property type="entry name" value="SIMPL"/>
    <property type="match status" value="1"/>
</dbReference>
<proteinExistence type="predicted"/>
<reference evidence="2 3" key="1">
    <citation type="submission" date="2020-08" db="EMBL/GenBank/DDBJ databases">
        <title>The genome sequence of type strain Novosphingobium flavum NBRC 111647.</title>
        <authorList>
            <person name="Liu Y."/>
        </authorList>
    </citation>
    <scope>NUCLEOTIDE SEQUENCE [LARGE SCALE GENOMIC DNA]</scope>
    <source>
        <strain evidence="2 3">NBRC 111647</strain>
    </source>
</reference>
<dbReference type="EMBL" id="JACLAW010000018">
    <property type="protein sequence ID" value="MBC2667389.1"/>
    <property type="molecule type" value="Genomic_DNA"/>
</dbReference>
<dbReference type="AlphaFoldDB" id="A0A7X1FV35"/>
<dbReference type="GO" id="GO:0006974">
    <property type="term" value="P:DNA damage response"/>
    <property type="evidence" value="ECO:0007669"/>
    <property type="project" value="TreeGrafter"/>
</dbReference>
<evidence type="ECO:0000313" key="2">
    <source>
        <dbReference type="EMBL" id="MBC2667389.1"/>
    </source>
</evidence>
<dbReference type="RefSeq" id="WP_185665683.1">
    <property type="nucleotide sequence ID" value="NZ_JACLAW010000018.1"/>
</dbReference>
<organism evidence="2 3">
    <name type="scientific">Novosphingobium flavum</name>
    <dbReference type="NCBI Taxonomy" id="1778672"/>
    <lineage>
        <taxon>Bacteria</taxon>
        <taxon>Pseudomonadati</taxon>
        <taxon>Pseudomonadota</taxon>
        <taxon>Alphaproteobacteria</taxon>
        <taxon>Sphingomonadales</taxon>
        <taxon>Sphingomonadaceae</taxon>
        <taxon>Novosphingobium</taxon>
    </lineage>
</organism>
<dbReference type="InterPro" id="IPR007497">
    <property type="entry name" value="SIMPL/DUF541"/>
</dbReference>
<feature type="chain" id="PRO_5031094887" evidence="1">
    <location>
        <begin position="28"/>
        <end position="255"/>
    </location>
</feature>
<dbReference type="Proteomes" id="UP000566813">
    <property type="component" value="Unassembled WGS sequence"/>
</dbReference>
<evidence type="ECO:0000313" key="3">
    <source>
        <dbReference type="Proteomes" id="UP000566813"/>
    </source>
</evidence>
<dbReference type="PANTHER" id="PTHR34387">
    <property type="entry name" value="SLR1258 PROTEIN"/>
    <property type="match status" value="1"/>
</dbReference>
<gene>
    <name evidence="2" type="ORF">H7F51_17865</name>
</gene>
<keyword evidence="1" id="KW-0732">Signal</keyword>
<name>A0A7X1FV35_9SPHN</name>
<dbReference type="PANTHER" id="PTHR34387:SF1">
    <property type="entry name" value="PERIPLASMIC IMMUNOGENIC PROTEIN"/>
    <property type="match status" value="1"/>
</dbReference>
<dbReference type="InterPro" id="IPR052022">
    <property type="entry name" value="26kDa_periplasmic_antigen"/>
</dbReference>
<feature type="signal peptide" evidence="1">
    <location>
        <begin position="1"/>
        <end position="27"/>
    </location>
</feature>
<keyword evidence="3" id="KW-1185">Reference proteome</keyword>
<dbReference type="Gene3D" id="3.30.110.170">
    <property type="entry name" value="Protein of unknown function (DUF541), domain 1"/>
    <property type="match status" value="1"/>
</dbReference>
<protein>
    <submittedName>
        <fullName evidence="2">SIMPL domain-containing protein</fullName>
    </submittedName>
</protein>
<evidence type="ECO:0000256" key="1">
    <source>
        <dbReference type="SAM" id="SignalP"/>
    </source>
</evidence>
<sequence length="255" mass="26477">MNRKCLPLAAPLAAALAALALPASASAQQVTPVLGANGTLLSVSAEGRAARAPDLATFNAGVVSQGKTASEALTANSAAMTRVIAALKRAGIADRDIQTSNLSLSPIYQPQRSLPDGTIDPPQPRITGYQTNNQVSVRQRNLADYGKVIDTLVSAGANQVNGPAFEVEQPDAALDEARVSAMAKARARAELYAKAAGLRVARILSISENGGWAPPPQPVMYRMAAMEAAAPSAPVQSGELQLNMTVSVQFELLPQ</sequence>